<feature type="compositionally biased region" description="Low complexity" evidence="1">
    <location>
        <begin position="141"/>
        <end position="192"/>
    </location>
</feature>
<feature type="compositionally biased region" description="Polar residues" evidence="1">
    <location>
        <begin position="193"/>
        <end position="218"/>
    </location>
</feature>
<sequence>MMKTSKAAQTGKYESTLCGCCQDCGVCLIAWYFYPFAEGLVWAETRGEVCTCCHYRFCGNGMFIRANVRHARGMELNYCKDCMTYSFCWRCALMQDWREIKLIASQNLADASTENQTEAIIYAPPPPPDYQNTNQYPVSGYPNQYQDPNQYQNQYPNQYQDSNPYQVPNQYPNQYPDPNQNPNNNAYIGQNQYPNANQYQDPNQSPNVQYPYSNNNPNPCDPTVVDETKNDDQ</sequence>
<evidence type="ECO:0000313" key="3">
    <source>
        <dbReference type="Proteomes" id="UP001470230"/>
    </source>
</evidence>
<dbReference type="PANTHER" id="PTHR15907">
    <property type="entry name" value="DUF614 FAMILY PROTEIN-RELATED"/>
    <property type="match status" value="1"/>
</dbReference>
<dbReference type="InterPro" id="IPR006461">
    <property type="entry name" value="PLAC_motif_containing"/>
</dbReference>
<accession>A0ABR2JUW6</accession>
<feature type="region of interest" description="Disordered" evidence="1">
    <location>
        <begin position="120"/>
        <end position="233"/>
    </location>
</feature>
<organism evidence="2 3">
    <name type="scientific">Tritrichomonas musculus</name>
    <dbReference type="NCBI Taxonomy" id="1915356"/>
    <lineage>
        <taxon>Eukaryota</taxon>
        <taxon>Metamonada</taxon>
        <taxon>Parabasalia</taxon>
        <taxon>Tritrichomonadida</taxon>
        <taxon>Tritrichomonadidae</taxon>
        <taxon>Tritrichomonas</taxon>
    </lineage>
</organism>
<dbReference type="NCBIfam" id="TIGR01571">
    <property type="entry name" value="A_thal_Cys_rich"/>
    <property type="match status" value="1"/>
</dbReference>
<evidence type="ECO:0000256" key="1">
    <source>
        <dbReference type="SAM" id="MobiDB-lite"/>
    </source>
</evidence>
<protein>
    <submittedName>
        <fullName evidence="2">Uncharacterized protein</fullName>
    </submittedName>
</protein>
<comment type="caution">
    <text evidence="2">The sequence shown here is derived from an EMBL/GenBank/DDBJ whole genome shotgun (WGS) entry which is preliminary data.</text>
</comment>
<gene>
    <name evidence="2" type="ORF">M9Y10_045316</name>
</gene>
<dbReference type="EMBL" id="JAPFFF010000009">
    <property type="protein sequence ID" value="KAK8882674.1"/>
    <property type="molecule type" value="Genomic_DNA"/>
</dbReference>
<dbReference type="Proteomes" id="UP001470230">
    <property type="component" value="Unassembled WGS sequence"/>
</dbReference>
<reference evidence="2 3" key="1">
    <citation type="submission" date="2024-04" db="EMBL/GenBank/DDBJ databases">
        <title>Tritrichomonas musculus Genome.</title>
        <authorList>
            <person name="Alves-Ferreira E."/>
            <person name="Grigg M."/>
            <person name="Lorenzi H."/>
            <person name="Galac M."/>
        </authorList>
    </citation>
    <scope>NUCLEOTIDE SEQUENCE [LARGE SCALE GENOMIC DNA]</scope>
    <source>
        <strain evidence="2 3">EAF2021</strain>
    </source>
</reference>
<evidence type="ECO:0000313" key="2">
    <source>
        <dbReference type="EMBL" id="KAK8882674.1"/>
    </source>
</evidence>
<proteinExistence type="predicted"/>
<name>A0ABR2JUW6_9EUKA</name>
<keyword evidence="3" id="KW-1185">Reference proteome</keyword>